<name>A0A6C0HPH4_9ZZZZ</name>
<evidence type="ECO:0000313" key="1">
    <source>
        <dbReference type="EMBL" id="QHT82581.1"/>
    </source>
</evidence>
<protein>
    <submittedName>
        <fullName evidence="1">Uncharacterized protein</fullName>
    </submittedName>
</protein>
<sequence length="89" mass="9780">MTGMMYHFGKQGRNVESLTNRGCASGGSCGGDKKAGIVSFGTTWQRGNMGNYLRRAPQIQRGILFSLRNTTRNPVQQRRSTFGAIHGLM</sequence>
<dbReference type="AlphaFoldDB" id="A0A6C0HPH4"/>
<proteinExistence type="predicted"/>
<organism evidence="1">
    <name type="scientific">viral metagenome</name>
    <dbReference type="NCBI Taxonomy" id="1070528"/>
    <lineage>
        <taxon>unclassified sequences</taxon>
        <taxon>metagenomes</taxon>
        <taxon>organismal metagenomes</taxon>
    </lineage>
</organism>
<reference evidence="1" key="1">
    <citation type="journal article" date="2020" name="Nature">
        <title>Giant virus diversity and host interactions through global metagenomics.</title>
        <authorList>
            <person name="Schulz F."/>
            <person name="Roux S."/>
            <person name="Paez-Espino D."/>
            <person name="Jungbluth S."/>
            <person name="Walsh D.A."/>
            <person name="Denef V.J."/>
            <person name="McMahon K.D."/>
            <person name="Konstantinidis K.T."/>
            <person name="Eloe-Fadrosh E.A."/>
            <person name="Kyrpides N.C."/>
            <person name="Woyke T."/>
        </authorList>
    </citation>
    <scope>NUCLEOTIDE SEQUENCE</scope>
    <source>
        <strain evidence="1">GVMAG-M-3300023184-165</strain>
    </source>
</reference>
<accession>A0A6C0HPH4</accession>
<dbReference type="EMBL" id="MN740002">
    <property type="protein sequence ID" value="QHT82581.1"/>
    <property type="molecule type" value="Genomic_DNA"/>
</dbReference>